<dbReference type="Gene3D" id="2.80.10.50">
    <property type="match status" value="2"/>
</dbReference>
<comment type="caution">
    <text evidence="2">The sequence shown here is derived from an EMBL/GenBank/DDBJ whole genome shotgun (WGS) entry which is preliminary data.</text>
</comment>
<feature type="signal peptide" evidence="1">
    <location>
        <begin position="1"/>
        <end position="21"/>
    </location>
</feature>
<reference evidence="2" key="1">
    <citation type="submission" date="2022-07" db="EMBL/GenBank/DDBJ databases">
        <title>Tahibacter sp., a new gammaproteobacterium isolated from the silt sample collected at pig farm.</title>
        <authorList>
            <person name="Chen H."/>
        </authorList>
    </citation>
    <scope>NUCLEOTIDE SEQUENCE</scope>
    <source>
        <strain evidence="2">P2K</strain>
    </source>
</reference>
<evidence type="ECO:0000256" key="1">
    <source>
        <dbReference type="SAM" id="SignalP"/>
    </source>
</evidence>
<feature type="chain" id="PRO_5047411041" description="Delta-60 repeat protein" evidence="1">
    <location>
        <begin position="22"/>
        <end position="482"/>
    </location>
</feature>
<keyword evidence="1" id="KW-0732">Signal</keyword>
<dbReference type="InterPro" id="IPR013431">
    <property type="entry name" value="Delta_60_rpt"/>
</dbReference>
<dbReference type="Pfam" id="PF17164">
    <property type="entry name" value="DUF5122"/>
    <property type="match status" value="3"/>
</dbReference>
<dbReference type="NCBIfam" id="TIGR02608">
    <property type="entry name" value="delta_60_rpt"/>
    <property type="match status" value="6"/>
</dbReference>
<protein>
    <recommendedName>
        <fullName evidence="4">Delta-60 repeat protein</fullName>
    </recommendedName>
</protein>
<accession>A0ABT1QPN9</accession>
<organism evidence="2 3">
    <name type="scientific">Tahibacter harae</name>
    <dbReference type="NCBI Taxonomy" id="2963937"/>
    <lineage>
        <taxon>Bacteria</taxon>
        <taxon>Pseudomonadati</taxon>
        <taxon>Pseudomonadota</taxon>
        <taxon>Gammaproteobacteria</taxon>
        <taxon>Lysobacterales</taxon>
        <taxon>Rhodanobacteraceae</taxon>
        <taxon>Tahibacter</taxon>
    </lineage>
</organism>
<dbReference type="RefSeq" id="WP_255912827.1">
    <property type="nucleotide sequence ID" value="NZ_JANFQO010000004.1"/>
</dbReference>
<keyword evidence="3" id="KW-1185">Reference proteome</keyword>
<dbReference type="EMBL" id="JANFQO010000004">
    <property type="protein sequence ID" value="MCQ4164244.1"/>
    <property type="molecule type" value="Genomic_DNA"/>
</dbReference>
<evidence type="ECO:0000313" key="2">
    <source>
        <dbReference type="EMBL" id="MCQ4164244.1"/>
    </source>
</evidence>
<evidence type="ECO:0000313" key="3">
    <source>
        <dbReference type="Proteomes" id="UP001165498"/>
    </source>
</evidence>
<sequence length="482" mass="48967">MPLFRPLAALLLAAATSSASGAGNIDAEFGDGGRRNVVFDIGGDRLDDALAMDVAANGTVVLAGSARIDATHDCLAIARLLPDGTLDASFSGDGRYTEPVLCSGASIRIAAVKIDSSNRIVFAGTYQGDGNDPEFIVGRVKADGSGLDDSFGSFPAIGIVAPSLGGDSASGASGLALQGDGKIVAVGYATVNLIGSLTGFAIVRLNADGTSDSSFNGNGYQVYSWGDSLDDPLNDRASAVTIQGDGKIVVVGTSQQTASGADFGVIRLNANGSLDTGFGGNGTGAKLIDFGTSCKDDIATAVAARYSLFSPPGNGVVIAGTSCISGADWDFSVAVLDEAGQLDTGFNGSGRRTVEFDLGGANRDVAKAVAIESIGSFLLSPTHITLAGFALNTAPASSGYEIALTRLSFAGGADTRFGVNGRATFAPNLGNANNDFGNALQIRGYRAWVGGTIQRASAGDYDFAAIRVFANDAIFASRFERH</sequence>
<evidence type="ECO:0008006" key="4">
    <source>
        <dbReference type="Google" id="ProtNLM"/>
    </source>
</evidence>
<gene>
    <name evidence="2" type="ORF">NM961_05915</name>
</gene>
<dbReference type="Proteomes" id="UP001165498">
    <property type="component" value="Unassembled WGS sequence"/>
</dbReference>
<proteinExistence type="predicted"/>
<name>A0ABT1QPN9_9GAMM</name>